<name>B5Y7D7_COPPD</name>
<gene>
    <name evidence="14" type="primary">fliG</name>
    <name evidence="14" type="ordered locus">COPRO5265_0317</name>
</gene>
<evidence type="ECO:0000313" key="14">
    <source>
        <dbReference type="EMBL" id="ACI17898.1"/>
    </source>
</evidence>
<reference evidence="15" key="1">
    <citation type="submission" date="2008-08" db="EMBL/GenBank/DDBJ databases">
        <title>The complete genome sequence of Coprothermobacter proteolyticus strain ATCC 5245 / DSM 5265 / BT.</title>
        <authorList>
            <person name="Dodson R.J."/>
            <person name="Durkin A.S."/>
            <person name="Wu M."/>
            <person name="Eisen J."/>
            <person name="Sutton G."/>
        </authorList>
    </citation>
    <scope>NUCLEOTIDE SEQUENCE [LARGE SCALE GENOMIC DNA]</scope>
    <source>
        <strain evidence="15">ATCC 35245 / DSM 5265 / OCM 4 / BT</strain>
    </source>
</reference>
<evidence type="ECO:0000256" key="8">
    <source>
        <dbReference type="ARBA" id="ARBA00023136"/>
    </source>
</evidence>
<keyword evidence="15" id="KW-1185">Reference proteome</keyword>
<dbReference type="InterPro" id="IPR032779">
    <property type="entry name" value="FliG_M"/>
</dbReference>
<evidence type="ECO:0000259" key="12">
    <source>
        <dbReference type="Pfam" id="PF14841"/>
    </source>
</evidence>
<dbReference type="AlphaFoldDB" id="B5Y7D7"/>
<dbReference type="KEGG" id="cpo:COPRO5265_0317"/>
<dbReference type="Pfam" id="PF14841">
    <property type="entry name" value="FliG_M"/>
    <property type="match status" value="1"/>
</dbReference>
<accession>B5Y7D7</accession>
<dbReference type="GO" id="GO:0003774">
    <property type="term" value="F:cytoskeletal motor activity"/>
    <property type="evidence" value="ECO:0007669"/>
    <property type="project" value="InterPro"/>
</dbReference>
<dbReference type="HOGENOM" id="CLU_047835_1_1_9"/>
<evidence type="ECO:0000256" key="3">
    <source>
        <dbReference type="ARBA" id="ARBA00010299"/>
    </source>
</evidence>
<keyword evidence="14" id="KW-0282">Flagellum</keyword>
<dbReference type="InterPro" id="IPR000090">
    <property type="entry name" value="Flg_Motor_Flig"/>
</dbReference>
<dbReference type="FunFam" id="1.10.220.30:FF:000001">
    <property type="entry name" value="Flagellar motor switch protein FliG"/>
    <property type="match status" value="1"/>
</dbReference>
<dbReference type="PIRSF" id="PIRSF003161">
    <property type="entry name" value="FliG"/>
    <property type="match status" value="1"/>
</dbReference>
<dbReference type="PANTHER" id="PTHR30534">
    <property type="entry name" value="FLAGELLAR MOTOR SWITCH PROTEIN FLIG"/>
    <property type="match status" value="1"/>
</dbReference>
<comment type="similarity">
    <text evidence="3">Belongs to the FliG family.</text>
</comment>
<dbReference type="GO" id="GO:0006935">
    <property type="term" value="P:chemotaxis"/>
    <property type="evidence" value="ECO:0007669"/>
    <property type="project" value="UniProtKB-KW"/>
</dbReference>
<dbReference type="GO" id="GO:0005886">
    <property type="term" value="C:plasma membrane"/>
    <property type="evidence" value="ECO:0007669"/>
    <property type="project" value="UniProtKB-SubCell"/>
</dbReference>
<evidence type="ECO:0000259" key="13">
    <source>
        <dbReference type="Pfam" id="PF14842"/>
    </source>
</evidence>
<keyword evidence="14" id="KW-0969">Cilium</keyword>
<evidence type="ECO:0000256" key="5">
    <source>
        <dbReference type="ARBA" id="ARBA00022475"/>
    </source>
</evidence>
<dbReference type="InterPro" id="IPR023087">
    <property type="entry name" value="Flg_Motor_Flig_C"/>
</dbReference>
<dbReference type="Pfam" id="PF14842">
    <property type="entry name" value="FliG_N"/>
    <property type="match status" value="1"/>
</dbReference>
<evidence type="ECO:0000256" key="1">
    <source>
        <dbReference type="ARBA" id="ARBA00004117"/>
    </source>
</evidence>
<proteinExistence type="inferred from homology"/>
<keyword evidence="8" id="KW-0472">Membrane</keyword>
<dbReference type="Gene3D" id="1.10.220.30">
    <property type="match status" value="3"/>
</dbReference>
<evidence type="ECO:0000256" key="7">
    <source>
        <dbReference type="ARBA" id="ARBA00022779"/>
    </source>
</evidence>
<dbReference type="eggNOG" id="COG1536">
    <property type="taxonomic scope" value="Bacteria"/>
</dbReference>
<keyword evidence="6" id="KW-0145">Chemotaxis</keyword>
<dbReference type="InterPro" id="IPR028263">
    <property type="entry name" value="FliG_N"/>
</dbReference>
<dbReference type="Proteomes" id="UP000001732">
    <property type="component" value="Chromosome"/>
</dbReference>
<dbReference type="GO" id="GO:0009425">
    <property type="term" value="C:bacterial-type flagellum basal body"/>
    <property type="evidence" value="ECO:0007669"/>
    <property type="project" value="UniProtKB-SubCell"/>
</dbReference>
<keyword evidence="5" id="KW-1003">Cell membrane</keyword>
<dbReference type="STRING" id="309798.COPRO5265_0317"/>
<evidence type="ECO:0000256" key="6">
    <source>
        <dbReference type="ARBA" id="ARBA00022500"/>
    </source>
</evidence>
<dbReference type="EMBL" id="CP001145">
    <property type="protein sequence ID" value="ACI17898.1"/>
    <property type="molecule type" value="Genomic_DNA"/>
</dbReference>
<feature type="domain" description="Flagellar motor switch protein FliG N-terminal" evidence="13">
    <location>
        <begin position="6"/>
        <end position="106"/>
    </location>
</feature>
<comment type="subcellular location">
    <subcellularLocation>
        <location evidence="1">Bacterial flagellum basal body</location>
    </subcellularLocation>
    <subcellularLocation>
        <location evidence="2">Cell membrane</location>
        <topology evidence="2">Peripheral membrane protein</topology>
        <orientation evidence="2">Cytoplasmic side</orientation>
    </subcellularLocation>
</comment>
<keyword evidence="9" id="KW-0975">Bacterial flagellum</keyword>
<evidence type="ECO:0000256" key="10">
    <source>
        <dbReference type="ARBA" id="ARBA00025598"/>
    </source>
</evidence>
<dbReference type="RefSeq" id="WP_012544549.1">
    <property type="nucleotide sequence ID" value="NC_011295.1"/>
</dbReference>
<evidence type="ECO:0000256" key="9">
    <source>
        <dbReference type="ARBA" id="ARBA00023143"/>
    </source>
</evidence>
<protein>
    <recommendedName>
        <fullName evidence="4">Flagellar motor switch protein FliG</fullName>
    </recommendedName>
</protein>
<dbReference type="GO" id="GO:0071973">
    <property type="term" value="P:bacterial-type flagellum-dependent cell motility"/>
    <property type="evidence" value="ECO:0007669"/>
    <property type="project" value="InterPro"/>
</dbReference>
<dbReference type="Pfam" id="PF01706">
    <property type="entry name" value="FliG_C"/>
    <property type="match status" value="1"/>
</dbReference>
<evidence type="ECO:0000313" key="15">
    <source>
        <dbReference type="Proteomes" id="UP000001732"/>
    </source>
</evidence>
<dbReference type="NCBIfam" id="TIGR00207">
    <property type="entry name" value="fliG"/>
    <property type="match status" value="1"/>
</dbReference>
<comment type="function">
    <text evidence="10">FliG is one of three proteins (FliG, FliN, FliM) that forms the rotor-mounted switch complex (C ring), located at the base of the basal body. This complex interacts with the CheY and CheZ chemotaxis proteins, in addition to contacting components of the motor that determine the direction of flagellar rotation.</text>
</comment>
<sequence>MAEKKKISKAAILMIALGRDLAAKIMRQLKEEDAEKLALEISSVTDLDERTKANILEEFVNVVKAKEFLGQGGIEYAKDLLERAFGPQKAKEILERLMEAVQVMPFEFLRKLDGQQIANLIQNEHPQTIALVMNYLNPDQAAIVFTSLPPNLQAEVAFRMAVLERTSPDIIEAIEEQFRQRFATVAVRGDLTKVNGIDALVKILNSLDQQTQSNVLNYLDSQDPELAEEVRKKMFTFDDLILLDDRAIQRILREVDTKDLALALKGASEQVKEKMFKNMSQRAREMLQEEMDFMGPVRLRQVEEAQSKIITVVRRLEEAGEIIIFRGGEEIVT</sequence>
<keyword evidence="7" id="KW-0283">Flagellar rotation</keyword>
<dbReference type="PRINTS" id="PR00954">
    <property type="entry name" value="FLGMOTORFLIG"/>
</dbReference>
<dbReference type="PANTHER" id="PTHR30534:SF0">
    <property type="entry name" value="FLAGELLAR MOTOR SWITCH PROTEIN FLIG"/>
    <property type="match status" value="1"/>
</dbReference>
<dbReference type="SUPFAM" id="SSF48029">
    <property type="entry name" value="FliG"/>
    <property type="match status" value="2"/>
</dbReference>
<evidence type="ECO:0000256" key="2">
    <source>
        <dbReference type="ARBA" id="ARBA00004413"/>
    </source>
</evidence>
<organism evidence="14 15">
    <name type="scientific">Coprothermobacter proteolyticus (strain ATCC 35245 / DSM 5265 / OCM 4 / BT)</name>
    <dbReference type="NCBI Taxonomy" id="309798"/>
    <lineage>
        <taxon>Bacteria</taxon>
        <taxon>Pseudomonadati</taxon>
        <taxon>Coprothermobacterota</taxon>
        <taxon>Coprothermobacteria</taxon>
        <taxon>Coprothermobacterales</taxon>
        <taxon>Coprothermobacteraceae</taxon>
        <taxon>Coprothermobacter</taxon>
    </lineage>
</organism>
<evidence type="ECO:0000256" key="4">
    <source>
        <dbReference type="ARBA" id="ARBA00021870"/>
    </source>
</evidence>
<dbReference type="InterPro" id="IPR011002">
    <property type="entry name" value="FliG_a-hlx"/>
</dbReference>
<reference evidence="14 15" key="2">
    <citation type="journal article" date="2014" name="Genome Announc.">
        <title>Complete Genome Sequence of Coprothermobacter proteolyticus DSM 5265.</title>
        <authorList>
            <person name="Alexiev A."/>
            <person name="Coil D.A."/>
            <person name="Badger J.H."/>
            <person name="Enticknap J."/>
            <person name="Ward N."/>
            <person name="Robb F.T."/>
            <person name="Eisen J.A."/>
        </authorList>
    </citation>
    <scope>NUCLEOTIDE SEQUENCE [LARGE SCALE GENOMIC DNA]</scope>
    <source>
        <strain evidence="15">ATCC 35245 / DSM 5265 / OCM 4 / BT</strain>
    </source>
</reference>
<feature type="domain" description="Flagellar motor switch protein FliG middle" evidence="12">
    <location>
        <begin position="115"/>
        <end position="185"/>
    </location>
</feature>
<feature type="domain" description="Flagellar motor switch protein FliG C-terminal" evidence="11">
    <location>
        <begin position="219"/>
        <end position="324"/>
    </location>
</feature>
<evidence type="ECO:0000259" key="11">
    <source>
        <dbReference type="Pfam" id="PF01706"/>
    </source>
</evidence>
<dbReference type="OrthoDB" id="9780302at2"/>
<keyword evidence="14" id="KW-0966">Cell projection</keyword>